<dbReference type="AlphaFoldDB" id="A0A380GYR9"/>
<organism evidence="8 9">
    <name type="scientific">Staphylococcus saccharolyticus</name>
    <dbReference type="NCBI Taxonomy" id="33028"/>
    <lineage>
        <taxon>Bacteria</taxon>
        <taxon>Bacillati</taxon>
        <taxon>Bacillota</taxon>
        <taxon>Bacilli</taxon>
        <taxon>Bacillales</taxon>
        <taxon>Staphylococcaceae</taxon>
        <taxon>Staphylococcus</taxon>
    </lineage>
</organism>
<dbReference type="PRINTS" id="PR01036">
    <property type="entry name" value="TCRTETB"/>
</dbReference>
<evidence type="ECO:0000313" key="8">
    <source>
        <dbReference type="EMBL" id="SUM68773.1"/>
    </source>
</evidence>
<feature type="transmembrane region" description="Helical" evidence="6">
    <location>
        <begin position="73"/>
        <end position="92"/>
    </location>
</feature>
<evidence type="ECO:0000256" key="3">
    <source>
        <dbReference type="ARBA" id="ARBA00022692"/>
    </source>
</evidence>
<protein>
    <submittedName>
        <fullName evidence="8">Putative transport system protein</fullName>
    </submittedName>
</protein>
<keyword evidence="2" id="KW-0813">Transport</keyword>
<feature type="transmembrane region" description="Helical" evidence="6">
    <location>
        <begin position="134"/>
        <end position="156"/>
    </location>
</feature>
<dbReference type="Proteomes" id="UP000255425">
    <property type="component" value="Unassembled WGS sequence"/>
</dbReference>
<keyword evidence="4 6" id="KW-1133">Transmembrane helix</keyword>
<reference evidence="8 9" key="1">
    <citation type="submission" date="2018-06" db="EMBL/GenBank/DDBJ databases">
        <authorList>
            <consortium name="Pathogen Informatics"/>
            <person name="Doyle S."/>
        </authorList>
    </citation>
    <scope>NUCLEOTIDE SEQUENCE [LARGE SCALE GENOMIC DNA]</scope>
    <source>
        <strain evidence="8 9">NCTC11807</strain>
    </source>
</reference>
<dbReference type="InterPro" id="IPR011701">
    <property type="entry name" value="MFS"/>
</dbReference>
<dbReference type="PANTHER" id="PTHR42718:SF24">
    <property type="entry name" value="MAJOR FACILITATOR SUPERFAMILY (MFS) PROFILE DOMAIN-CONTAINING PROTEIN"/>
    <property type="match status" value="1"/>
</dbReference>
<keyword evidence="5 6" id="KW-0472">Membrane</keyword>
<feature type="transmembrane region" description="Helical" evidence="6">
    <location>
        <begin position="98"/>
        <end position="122"/>
    </location>
</feature>
<keyword evidence="3 6" id="KW-0812">Transmembrane</keyword>
<evidence type="ECO:0000259" key="7">
    <source>
        <dbReference type="PROSITE" id="PS50850"/>
    </source>
</evidence>
<feature type="transmembrane region" description="Helical" evidence="6">
    <location>
        <begin position="7"/>
        <end position="27"/>
    </location>
</feature>
<evidence type="ECO:0000256" key="1">
    <source>
        <dbReference type="ARBA" id="ARBA00004651"/>
    </source>
</evidence>
<sequence>MSLTFKLIMIIMMLLGGFFGLLNETLLTTALPSIMKDFNIEYSQVQWLTTAFLLTNAVVIPLSTLVIQRFTTLQVFLTGIFIFFIGTIVGGFSPNFSMLLIARIIQVLGSGIMMPLMMTTILDIFGPNERGKYMGIFGLVIGLAPAIGPTLSGYLVEYFN</sequence>
<evidence type="ECO:0000256" key="2">
    <source>
        <dbReference type="ARBA" id="ARBA00022448"/>
    </source>
</evidence>
<keyword evidence="9" id="KW-1185">Reference proteome</keyword>
<dbReference type="InterPro" id="IPR036259">
    <property type="entry name" value="MFS_trans_sf"/>
</dbReference>
<feature type="transmembrane region" description="Helical" evidence="6">
    <location>
        <begin position="47"/>
        <end position="66"/>
    </location>
</feature>
<evidence type="ECO:0000256" key="6">
    <source>
        <dbReference type="SAM" id="Phobius"/>
    </source>
</evidence>
<dbReference type="GO" id="GO:0005886">
    <property type="term" value="C:plasma membrane"/>
    <property type="evidence" value="ECO:0007669"/>
    <property type="project" value="UniProtKB-SubCell"/>
</dbReference>
<dbReference type="InterPro" id="IPR020846">
    <property type="entry name" value="MFS_dom"/>
</dbReference>
<evidence type="ECO:0000256" key="5">
    <source>
        <dbReference type="ARBA" id="ARBA00023136"/>
    </source>
</evidence>
<accession>A0A380GYR9</accession>
<name>A0A380GYR9_9STAP</name>
<evidence type="ECO:0000256" key="4">
    <source>
        <dbReference type="ARBA" id="ARBA00022989"/>
    </source>
</evidence>
<proteinExistence type="predicted"/>
<dbReference type="SUPFAM" id="SSF103473">
    <property type="entry name" value="MFS general substrate transporter"/>
    <property type="match status" value="1"/>
</dbReference>
<dbReference type="GO" id="GO:0022857">
    <property type="term" value="F:transmembrane transporter activity"/>
    <property type="evidence" value="ECO:0007669"/>
    <property type="project" value="InterPro"/>
</dbReference>
<dbReference type="PANTHER" id="PTHR42718">
    <property type="entry name" value="MAJOR FACILITATOR SUPERFAMILY MULTIDRUG TRANSPORTER MFSC"/>
    <property type="match status" value="1"/>
</dbReference>
<evidence type="ECO:0000313" key="9">
    <source>
        <dbReference type="Proteomes" id="UP000255425"/>
    </source>
</evidence>
<dbReference type="PROSITE" id="PS50850">
    <property type="entry name" value="MFS"/>
    <property type="match status" value="1"/>
</dbReference>
<comment type="subcellular location">
    <subcellularLocation>
        <location evidence="1">Cell membrane</location>
        <topology evidence="1">Multi-pass membrane protein</topology>
    </subcellularLocation>
</comment>
<gene>
    <name evidence="8" type="primary">emrB_1</name>
    <name evidence="8" type="ORF">NCTC11807_00630</name>
</gene>
<dbReference type="Gene3D" id="1.20.1720.10">
    <property type="entry name" value="Multidrug resistance protein D"/>
    <property type="match status" value="1"/>
</dbReference>
<dbReference type="Pfam" id="PF07690">
    <property type="entry name" value="MFS_1"/>
    <property type="match status" value="1"/>
</dbReference>
<dbReference type="EMBL" id="UHDZ01000001">
    <property type="protein sequence ID" value="SUM68773.1"/>
    <property type="molecule type" value="Genomic_DNA"/>
</dbReference>
<feature type="domain" description="Major facilitator superfamily (MFS) profile" evidence="7">
    <location>
        <begin position="9"/>
        <end position="160"/>
    </location>
</feature>